<keyword evidence="10 15" id="KW-0472">Membrane</keyword>
<evidence type="ECO:0000313" key="19">
    <source>
        <dbReference type="Proteomes" id="UP000185783"/>
    </source>
</evidence>
<evidence type="ECO:0000256" key="13">
    <source>
        <dbReference type="ARBA" id="ARBA00025614"/>
    </source>
</evidence>
<name>A0A1U7JCQ9_9HYPH</name>
<dbReference type="STRING" id="197461.A3843_17855"/>
<evidence type="ECO:0000256" key="7">
    <source>
        <dbReference type="ARBA" id="ARBA00022781"/>
    </source>
</evidence>
<keyword evidence="17" id="KW-0175">Coiled coil</keyword>
<dbReference type="RefSeq" id="WP_028482560.1">
    <property type="nucleotide sequence ID" value="NZ_LVVZ01000041.1"/>
</dbReference>
<keyword evidence="8 15" id="KW-1133">Transmembrane helix</keyword>
<evidence type="ECO:0000256" key="2">
    <source>
        <dbReference type="ARBA" id="ARBA00005513"/>
    </source>
</evidence>
<proteinExistence type="inferred from homology"/>
<reference evidence="18 19" key="1">
    <citation type="submission" date="2016-03" db="EMBL/GenBank/DDBJ databases">
        <title>Genome sequence of Nesiotobacter sp. nov., a moderately halophilic alphaproteobacterium isolated from the Yellow Sea, China.</title>
        <authorList>
            <person name="Zhang G."/>
            <person name="Zhang R."/>
        </authorList>
    </citation>
    <scope>NUCLEOTIDE SEQUENCE [LARGE SCALE GENOMIC DNA]</scope>
    <source>
        <strain evidence="18 19">WB1-6</strain>
    </source>
</reference>
<dbReference type="GO" id="GO:0046933">
    <property type="term" value="F:proton-transporting ATP synthase activity, rotational mechanism"/>
    <property type="evidence" value="ECO:0007669"/>
    <property type="project" value="UniProtKB-UniRule"/>
</dbReference>
<dbReference type="Pfam" id="PF00430">
    <property type="entry name" value="ATP-synt_B"/>
    <property type="match status" value="1"/>
</dbReference>
<keyword evidence="4 15" id="KW-1003">Cell membrane</keyword>
<dbReference type="GO" id="GO:0046961">
    <property type="term" value="F:proton-transporting ATPase activity, rotational mechanism"/>
    <property type="evidence" value="ECO:0007669"/>
    <property type="project" value="TreeGrafter"/>
</dbReference>
<comment type="caution">
    <text evidence="18">The sequence shown here is derived from an EMBL/GenBank/DDBJ whole genome shotgun (WGS) entry which is preliminary data.</text>
</comment>
<sequence>MSNTQGEHTTGTLVATEAHGGEANFPPFDSTTYPSQLLWLALTFGVFYWIMSKVVIPRISGILEDRRDRIAGDMAEAARLKQETDDAIAAYEKALADARKKANSMAQDARDRLKAETEAARNAAEEKLSVQLTEAEQRISKIKQESLAEVGEIAADTAGDVVKALIGGRAPAKATVTKAVENAMK</sequence>
<feature type="transmembrane region" description="Helical" evidence="15">
    <location>
        <begin position="37"/>
        <end position="56"/>
    </location>
</feature>
<evidence type="ECO:0000256" key="14">
    <source>
        <dbReference type="ARBA" id="ARBA00025830"/>
    </source>
</evidence>
<evidence type="ECO:0000256" key="9">
    <source>
        <dbReference type="ARBA" id="ARBA00023065"/>
    </source>
</evidence>
<keyword evidence="11 15" id="KW-0066">ATP synthesis</keyword>
<protein>
    <recommendedName>
        <fullName evidence="15">ATP synthase subunit b</fullName>
    </recommendedName>
    <alternativeName>
        <fullName evidence="15">ATP synthase F(0) sector subunit b</fullName>
    </alternativeName>
    <alternativeName>
        <fullName evidence="15">ATPase subunit I</fullName>
    </alternativeName>
    <alternativeName>
        <fullName evidence="15">F-type ATPase subunit b</fullName>
        <shortName evidence="15">F-ATPase subunit b</shortName>
    </alternativeName>
</protein>
<feature type="coiled-coil region" evidence="17">
    <location>
        <begin position="81"/>
        <end position="145"/>
    </location>
</feature>
<dbReference type="InterPro" id="IPR002146">
    <property type="entry name" value="ATP_synth_b/b'su_bac/chlpt"/>
</dbReference>
<dbReference type="OrthoDB" id="9805716at2"/>
<evidence type="ECO:0000256" key="3">
    <source>
        <dbReference type="ARBA" id="ARBA00022448"/>
    </source>
</evidence>
<evidence type="ECO:0000256" key="15">
    <source>
        <dbReference type="HAMAP-Rule" id="MF_01398"/>
    </source>
</evidence>
<keyword evidence="7 15" id="KW-0375">Hydrogen ion transport</keyword>
<dbReference type="GO" id="GO:0045259">
    <property type="term" value="C:proton-transporting ATP synthase complex"/>
    <property type="evidence" value="ECO:0007669"/>
    <property type="project" value="UniProtKB-KW"/>
</dbReference>
<dbReference type="PANTHER" id="PTHR33445:SF1">
    <property type="entry name" value="ATP SYNTHASE SUBUNIT B"/>
    <property type="match status" value="1"/>
</dbReference>
<dbReference type="EMBL" id="LVVZ01000041">
    <property type="protein sequence ID" value="OKL42529.1"/>
    <property type="molecule type" value="Genomic_DNA"/>
</dbReference>
<comment type="subcellular location">
    <subcellularLocation>
        <location evidence="1">Cell inner membrane</location>
        <topology evidence="1">Single-pass membrane protein</topology>
    </subcellularLocation>
    <subcellularLocation>
        <location evidence="15">Cell membrane</location>
        <topology evidence="15">Single-pass membrane protein</topology>
    </subcellularLocation>
</comment>
<evidence type="ECO:0000256" key="5">
    <source>
        <dbReference type="ARBA" id="ARBA00022547"/>
    </source>
</evidence>
<evidence type="ECO:0000256" key="6">
    <source>
        <dbReference type="ARBA" id="ARBA00022692"/>
    </source>
</evidence>
<dbReference type="HAMAP" id="MF_01398">
    <property type="entry name" value="ATP_synth_b_bprime"/>
    <property type="match status" value="1"/>
</dbReference>
<comment type="similarity">
    <text evidence="2 15 16">Belongs to the ATPase B chain family.</text>
</comment>
<evidence type="ECO:0000256" key="10">
    <source>
        <dbReference type="ARBA" id="ARBA00023136"/>
    </source>
</evidence>
<evidence type="ECO:0000256" key="17">
    <source>
        <dbReference type="SAM" id="Coils"/>
    </source>
</evidence>
<dbReference type="PANTHER" id="PTHR33445">
    <property type="entry name" value="ATP SYNTHASE SUBUNIT B', CHLOROPLASTIC"/>
    <property type="match status" value="1"/>
</dbReference>
<gene>
    <name evidence="15" type="primary">atpF</name>
    <name evidence="18" type="ORF">A3843_17855</name>
</gene>
<evidence type="ECO:0000313" key="18">
    <source>
        <dbReference type="EMBL" id="OKL42529.1"/>
    </source>
</evidence>
<evidence type="ECO:0000256" key="16">
    <source>
        <dbReference type="RuleBase" id="RU003848"/>
    </source>
</evidence>
<evidence type="ECO:0000256" key="8">
    <source>
        <dbReference type="ARBA" id="ARBA00022989"/>
    </source>
</evidence>
<keyword evidence="3 15" id="KW-0813">Transport</keyword>
<comment type="subunit">
    <text evidence="14 15">F-type ATPases have 2 components, F(1) - the catalytic core - and F(0) - the membrane proton channel. F(1) has five subunits: alpha(3), beta(3), gamma(1), delta(1), epsilon(1). F(0) has three main subunits: a(1), b(2) and c(10-14). The alpha and beta chains form an alternating ring which encloses part of the gamma chain. F(1) is attached to F(0) by a central stalk formed by the gamma and epsilon chains, while a peripheral stalk is formed by the delta and b chains.</text>
</comment>
<dbReference type="NCBIfam" id="NF006612">
    <property type="entry name" value="PRK09174.1"/>
    <property type="match status" value="1"/>
</dbReference>
<comment type="function">
    <text evidence="12 15">F(1)F(0) ATP synthase produces ATP from ADP in the presence of a proton or sodium gradient. F-type ATPases consist of two structural domains, F(1) containing the extramembraneous catalytic core and F(0) containing the membrane proton channel, linked together by a central stalk and a peripheral stalk. During catalysis, ATP synthesis in the catalytic domain of F(1) is coupled via a rotary mechanism of the central stalk subunits to proton translocation.</text>
</comment>
<comment type="function">
    <text evidence="13">Component of the F(0) channel, it forms part of the peripheral stalk, linking F(1) to F(0). The b'-subunit is a diverged and duplicated form of b found in plants and photosynthetic bacteria.</text>
</comment>
<keyword evidence="5 15" id="KW-0138">CF(0)</keyword>
<evidence type="ECO:0000256" key="12">
    <source>
        <dbReference type="ARBA" id="ARBA00025198"/>
    </source>
</evidence>
<dbReference type="CDD" id="cd06503">
    <property type="entry name" value="ATP-synt_Fo_b"/>
    <property type="match status" value="1"/>
</dbReference>
<keyword evidence="6 15" id="KW-0812">Transmembrane</keyword>
<dbReference type="AlphaFoldDB" id="A0A1U7JCQ9"/>
<dbReference type="Proteomes" id="UP000185783">
    <property type="component" value="Unassembled WGS sequence"/>
</dbReference>
<dbReference type="InterPro" id="IPR050059">
    <property type="entry name" value="ATP_synthase_B_chain"/>
</dbReference>
<organism evidence="18 19">
    <name type="scientific">Pseudovibrio exalbescens</name>
    <dbReference type="NCBI Taxonomy" id="197461"/>
    <lineage>
        <taxon>Bacteria</taxon>
        <taxon>Pseudomonadati</taxon>
        <taxon>Pseudomonadota</taxon>
        <taxon>Alphaproteobacteria</taxon>
        <taxon>Hyphomicrobiales</taxon>
        <taxon>Stappiaceae</taxon>
        <taxon>Pseudovibrio</taxon>
    </lineage>
</organism>
<keyword evidence="19" id="KW-1185">Reference proteome</keyword>
<dbReference type="GO" id="GO:0005886">
    <property type="term" value="C:plasma membrane"/>
    <property type="evidence" value="ECO:0007669"/>
    <property type="project" value="UniProtKB-SubCell"/>
</dbReference>
<evidence type="ECO:0000256" key="1">
    <source>
        <dbReference type="ARBA" id="ARBA00004377"/>
    </source>
</evidence>
<evidence type="ECO:0000256" key="11">
    <source>
        <dbReference type="ARBA" id="ARBA00023310"/>
    </source>
</evidence>
<accession>A0A1U7JCQ9</accession>
<evidence type="ECO:0000256" key="4">
    <source>
        <dbReference type="ARBA" id="ARBA00022475"/>
    </source>
</evidence>
<keyword evidence="9 15" id="KW-0406">Ion transport</keyword>